<dbReference type="InterPro" id="IPR007865">
    <property type="entry name" value="Aminopep_P_N"/>
</dbReference>
<dbReference type="InterPro" id="IPR029149">
    <property type="entry name" value="Creatin/AminoP/Spt16_N"/>
</dbReference>
<dbReference type="GO" id="GO:0005739">
    <property type="term" value="C:mitochondrion"/>
    <property type="evidence" value="ECO:0007669"/>
    <property type="project" value="TreeGrafter"/>
</dbReference>
<keyword evidence="3" id="KW-0479">Metal-binding</keyword>
<dbReference type="PANTHER" id="PTHR43226:SF4">
    <property type="entry name" value="XAA-PRO AMINOPEPTIDASE 3"/>
    <property type="match status" value="1"/>
</dbReference>
<proteinExistence type="inferred from homology"/>
<accession>A0A1B9I599</accession>
<dbReference type="AlphaFoldDB" id="A0A1B9I599"/>
<keyword evidence="8" id="KW-0031">Aminopeptidase</keyword>
<dbReference type="GO" id="GO:0030145">
    <property type="term" value="F:manganese ion binding"/>
    <property type="evidence" value="ECO:0007669"/>
    <property type="project" value="InterPro"/>
</dbReference>
<feature type="region of interest" description="Disordered" evidence="6">
    <location>
        <begin position="42"/>
        <end position="68"/>
    </location>
</feature>
<dbReference type="SUPFAM" id="SSF53092">
    <property type="entry name" value="Creatinase/prolidase N-terminal domain"/>
    <property type="match status" value="1"/>
</dbReference>
<sequence length="545" mass="59786">MRNTALQNALRINIGSSSSSSPVPIPFWSLCKFTKRSTSQQTRQYSIFNSPHPSKPPPYGQPHPSSHSHLIKNHEITPGIPAEEYELRRKNLMESLEEGSKVICMGGTVKLMSQTKSAAIVLIATDFYYLTGFNEPDATLILESAPSTPRGYKYTLFVPPKDAHDALWEGERAGVEGAISIFGADEAYPNTSLSTHLPDILNSSHGETIYASLPPKPSPSISSQPFQPPSSRRRSSLLKLFSSSSSSSSSIGADINSNDPPHLMIAAALSSEYAKPLERPIQQLRMTKSRLELEQMKRAAEISSIAHTKVMRAARAGGKERDLEATFEYECSIRGAERQAYVPVVASGANALVIHYTRNDCVLGPNDLVLIDAGCEYNMYCSDITRTFPVSGIFSEPQRDLYTAVLNAQKECVRRCTVEGAVTLSELHRASCGLLLEELRQIGFKLTVGDVERTLYPHFLSHHLGSDLHDCPTRDRNATLVEGNVISIEPGVYVPYDHKFPKAFHGLGIRIEDEVAFTKDGPLVLSATAPKEVKDVEGACQGLLD</sequence>
<dbReference type="InterPro" id="IPR000994">
    <property type="entry name" value="Pept_M24"/>
</dbReference>
<evidence type="ECO:0000313" key="8">
    <source>
        <dbReference type="EMBL" id="OCF50702.1"/>
    </source>
</evidence>
<keyword evidence="8" id="KW-0645">Protease</keyword>
<protein>
    <submittedName>
        <fullName evidence="8">Xaa-Pro aminopeptidase</fullName>
    </submittedName>
</protein>
<reference evidence="8" key="1">
    <citation type="submission" date="2013-07" db="EMBL/GenBank/DDBJ databases">
        <title>The Genome Sequence of Cryptococcus pinus CBS10737.</title>
        <authorList>
            <consortium name="The Broad Institute Genome Sequencing Platform"/>
            <person name="Cuomo C."/>
            <person name="Litvintseva A."/>
            <person name="Chen Y."/>
            <person name="Heitman J."/>
            <person name="Sun S."/>
            <person name="Springer D."/>
            <person name="Dromer F."/>
            <person name="Young S.K."/>
            <person name="Zeng Q."/>
            <person name="Gargeya S."/>
            <person name="Fitzgerald M."/>
            <person name="Abouelleil A."/>
            <person name="Alvarado L."/>
            <person name="Berlin A.M."/>
            <person name="Chapman S.B."/>
            <person name="Dewar J."/>
            <person name="Goldberg J."/>
            <person name="Griggs A."/>
            <person name="Gujja S."/>
            <person name="Hansen M."/>
            <person name="Howarth C."/>
            <person name="Imamovic A."/>
            <person name="Larimer J."/>
            <person name="McCowan C."/>
            <person name="Murphy C."/>
            <person name="Pearson M."/>
            <person name="Priest M."/>
            <person name="Roberts A."/>
            <person name="Saif S."/>
            <person name="Shea T."/>
            <person name="Sykes S."/>
            <person name="Wortman J."/>
            <person name="Nusbaum C."/>
            <person name="Birren B."/>
        </authorList>
    </citation>
    <scope>NUCLEOTIDE SEQUENCE [LARGE SCALE GENOMIC DNA]</scope>
    <source>
        <strain evidence="8">CBS 10737</strain>
    </source>
</reference>
<feature type="compositionally biased region" description="Polar residues" evidence="6">
    <location>
        <begin position="42"/>
        <end position="52"/>
    </location>
</feature>
<dbReference type="GO" id="GO:0070006">
    <property type="term" value="F:metalloaminopeptidase activity"/>
    <property type="evidence" value="ECO:0007669"/>
    <property type="project" value="InterPro"/>
</dbReference>
<keyword evidence="5" id="KW-0464">Manganese</keyword>
<dbReference type="GO" id="GO:0006508">
    <property type="term" value="P:proteolysis"/>
    <property type="evidence" value="ECO:0007669"/>
    <property type="project" value="TreeGrafter"/>
</dbReference>
<dbReference type="SUPFAM" id="SSF55920">
    <property type="entry name" value="Creatinase/aminopeptidase"/>
    <property type="match status" value="1"/>
</dbReference>
<dbReference type="Gene3D" id="3.40.350.10">
    <property type="entry name" value="Creatinase/prolidase N-terminal domain"/>
    <property type="match status" value="1"/>
</dbReference>
<feature type="domain" description="Aminopeptidase P N-terminal" evidence="7">
    <location>
        <begin position="80"/>
        <end position="219"/>
    </location>
</feature>
<comment type="similarity">
    <text evidence="2">Belongs to the peptidase M24B family.</text>
</comment>
<name>A0A1B9I599_9TREE</name>
<keyword evidence="4" id="KW-0378">Hydrolase</keyword>
<reference evidence="8" key="2">
    <citation type="submission" date="2016-07" db="EMBL/GenBank/DDBJ databases">
        <title>Evolution of pathogenesis and genome organization in the Tremellales.</title>
        <authorList>
            <person name="Cuomo C."/>
            <person name="Litvintseva A."/>
            <person name="Heitman J."/>
            <person name="Chen Y."/>
            <person name="Sun S."/>
            <person name="Springer D."/>
            <person name="Dromer F."/>
            <person name="Young S."/>
            <person name="Zeng Q."/>
            <person name="Chapman S."/>
            <person name="Gujja S."/>
            <person name="Saif S."/>
            <person name="Birren B."/>
        </authorList>
    </citation>
    <scope>NUCLEOTIDE SEQUENCE</scope>
    <source>
        <strain evidence="8">CBS 10737</strain>
    </source>
</reference>
<dbReference type="InterPro" id="IPR036005">
    <property type="entry name" value="Creatinase/aminopeptidase-like"/>
</dbReference>
<evidence type="ECO:0000256" key="5">
    <source>
        <dbReference type="ARBA" id="ARBA00023211"/>
    </source>
</evidence>
<feature type="region of interest" description="Disordered" evidence="6">
    <location>
        <begin position="212"/>
        <end position="234"/>
    </location>
</feature>
<comment type="cofactor">
    <cofactor evidence="1">
        <name>Mn(2+)</name>
        <dbReference type="ChEBI" id="CHEBI:29035"/>
    </cofactor>
</comment>
<dbReference type="InterPro" id="IPR052433">
    <property type="entry name" value="X-Pro_dipept-like"/>
</dbReference>
<dbReference type="STRING" id="1296096.A0A1B9I599"/>
<evidence type="ECO:0000256" key="6">
    <source>
        <dbReference type="SAM" id="MobiDB-lite"/>
    </source>
</evidence>
<dbReference type="Pfam" id="PF00557">
    <property type="entry name" value="Peptidase_M24"/>
    <property type="match status" value="1"/>
</dbReference>
<dbReference type="CDD" id="cd01087">
    <property type="entry name" value="Prolidase"/>
    <property type="match status" value="1"/>
</dbReference>
<evidence type="ECO:0000256" key="3">
    <source>
        <dbReference type="ARBA" id="ARBA00022723"/>
    </source>
</evidence>
<dbReference type="Pfam" id="PF05195">
    <property type="entry name" value="AMP_N"/>
    <property type="match status" value="1"/>
</dbReference>
<dbReference type="SMART" id="SM01011">
    <property type="entry name" value="AMP_N"/>
    <property type="match status" value="1"/>
</dbReference>
<dbReference type="EMBL" id="KI894009">
    <property type="protein sequence ID" value="OCF50702.1"/>
    <property type="molecule type" value="Genomic_DNA"/>
</dbReference>
<dbReference type="PANTHER" id="PTHR43226">
    <property type="entry name" value="XAA-PRO AMINOPEPTIDASE 3"/>
    <property type="match status" value="1"/>
</dbReference>
<evidence type="ECO:0000256" key="4">
    <source>
        <dbReference type="ARBA" id="ARBA00022801"/>
    </source>
</evidence>
<evidence type="ECO:0000256" key="2">
    <source>
        <dbReference type="ARBA" id="ARBA00008766"/>
    </source>
</evidence>
<gene>
    <name evidence="8" type="ORF">I206_02758</name>
</gene>
<evidence type="ECO:0000259" key="7">
    <source>
        <dbReference type="SMART" id="SM01011"/>
    </source>
</evidence>
<dbReference type="OrthoDB" id="4215474at2759"/>
<evidence type="ECO:0000256" key="1">
    <source>
        <dbReference type="ARBA" id="ARBA00001936"/>
    </source>
</evidence>
<dbReference type="Gene3D" id="3.90.230.10">
    <property type="entry name" value="Creatinase/methionine aminopeptidase superfamily"/>
    <property type="match status" value="1"/>
</dbReference>
<organism evidence="8">
    <name type="scientific">Kwoniella pini CBS 10737</name>
    <dbReference type="NCBI Taxonomy" id="1296096"/>
    <lineage>
        <taxon>Eukaryota</taxon>
        <taxon>Fungi</taxon>
        <taxon>Dikarya</taxon>
        <taxon>Basidiomycota</taxon>
        <taxon>Agaricomycotina</taxon>
        <taxon>Tremellomycetes</taxon>
        <taxon>Tremellales</taxon>
        <taxon>Cryptococcaceae</taxon>
        <taxon>Kwoniella</taxon>
    </lineage>
</organism>